<name>A0A6N2K082_SALVM</name>
<dbReference type="EMBL" id="CAADRP010000002">
    <property type="protein sequence ID" value="VFU21225.1"/>
    <property type="molecule type" value="Genomic_DNA"/>
</dbReference>
<organism evidence="1">
    <name type="scientific">Salix viminalis</name>
    <name type="common">Common osier</name>
    <name type="synonym">Basket willow</name>
    <dbReference type="NCBI Taxonomy" id="40686"/>
    <lineage>
        <taxon>Eukaryota</taxon>
        <taxon>Viridiplantae</taxon>
        <taxon>Streptophyta</taxon>
        <taxon>Embryophyta</taxon>
        <taxon>Tracheophyta</taxon>
        <taxon>Spermatophyta</taxon>
        <taxon>Magnoliopsida</taxon>
        <taxon>eudicotyledons</taxon>
        <taxon>Gunneridae</taxon>
        <taxon>Pentapetalae</taxon>
        <taxon>rosids</taxon>
        <taxon>fabids</taxon>
        <taxon>Malpighiales</taxon>
        <taxon>Salicaceae</taxon>
        <taxon>Saliceae</taxon>
        <taxon>Salix</taxon>
    </lineage>
</organism>
<sequence length="77" mass="8907">MNQIVVCHHKHQSVLHLHFHILNTIGLPSLPSDIWQLFAGGKNGYGCFIYGTRTHHAPMRYGPLMEAENDHSWRYLL</sequence>
<reference evidence="1" key="1">
    <citation type="submission" date="2019-03" db="EMBL/GenBank/DDBJ databases">
        <authorList>
            <person name="Mank J."/>
            <person name="Almeida P."/>
        </authorList>
    </citation>
    <scope>NUCLEOTIDE SEQUENCE</scope>
    <source>
        <strain evidence="1">78183</strain>
    </source>
</reference>
<protein>
    <submittedName>
        <fullName evidence="1">Uncharacterized protein</fullName>
    </submittedName>
</protein>
<dbReference type="AlphaFoldDB" id="A0A6N2K082"/>
<proteinExistence type="predicted"/>
<accession>A0A6N2K082</accession>
<evidence type="ECO:0000313" key="1">
    <source>
        <dbReference type="EMBL" id="VFU21225.1"/>
    </source>
</evidence>
<gene>
    <name evidence="1" type="ORF">SVIM_LOCUS11823</name>
</gene>